<comment type="caution">
    <text evidence="1">The sequence shown here is derived from an EMBL/GenBank/DDBJ whole genome shotgun (WGS) entry which is preliminary data.</text>
</comment>
<evidence type="ECO:0000313" key="1">
    <source>
        <dbReference type="EMBL" id="KKT01006.1"/>
    </source>
</evidence>
<dbReference type="AlphaFoldDB" id="A0A0G1DSW4"/>
<accession>A0A0G1DSW4</accession>
<evidence type="ECO:0000313" key="2">
    <source>
        <dbReference type="Proteomes" id="UP000034646"/>
    </source>
</evidence>
<organism evidence="1 2">
    <name type="scientific">Candidatus Nomurabacteria bacterium GW2011_GWA2_43_15</name>
    <dbReference type="NCBI Taxonomy" id="1618738"/>
    <lineage>
        <taxon>Bacteria</taxon>
        <taxon>Candidatus Nomuraibacteriota</taxon>
    </lineage>
</organism>
<name>A0A0G1DSW4_9BACT</name>
<protein>
    <submittedName>
        <fullName evidence="1">Uncharacterized protein</fullName>
    </submittedName>
</protein>
<dbReference type="EMBL" id="LCFS01000004">
    <property type="protein sequence ID" value="KKT01006.1"/>
    <property type="molecule type" value="Genomic_DNA"/>
</dbReference>
<sequence length="462" mass="51541">MPIEGPTRKFYAVPDESRIPPGQKDRVMAEVAKLESVLKELFPVPCRYGACEAGQYSGLTIIDRLIDTEETRIGAPPEGSAKNSLIKEANLAIEKNSPLVLVGIYGTPRSLDHPELNCAQLADLSAVMMVQAALDRIHSAHTPGASYRAIDENLTALWLDIAQHPSGTEGKDKFKAVYQRYYEERLRLLKVLEKEGLINAGNTKIELLSETDLYEAARKKKESLDISAEEDFMAKCEAVRPEILNYLISSGEIIRKCYGEDDRQWISTEDNPEMWEQCQAKIKETNEYKALRETGWQGLIPPEMRRYYLEKFRTIIGNANLKADDPILLFHVATYLSSTLTKYKSGTLTEGIAPGTPVLKVPIVRPVDGRPPSHQSLIPLRTLPKLKGWVGKRVSHNNRAAWLSMAVQGDSKLRLVDTDKFMEIPEELIVPVQIYMVGSDNGAGSYLVDTAILLSGLEKSAD</sequence>
<gene>
    <name evidence="1" type="ORF">UV76_C0004G0038</name>
</gene>
<reference evidence="1 2" key="1">
    <citation type="journal article" date="2015" name="Nature">
        <title>rRNA introns, odd ribosomes, and small enigmatic genomes across a large radiation of phyla.</title>
        <authorList>
            <person name="Brown C.T."/>
            <person name="Hug L.A."/>
            <person name="Thomas B.C."/>
            <person name="Sharon I."/>
            <person name="Castelle C.J."/>
            <person name="Singh A."/>
            <person name="Wilkins M.J."/>
            <person name="Williams K.H."/>
            <person name="Banfield J.F."/>
        </authorList>
    </citation>
    <scope>NUCLEOTIDE SEQUENCE [LARGE SCALE GENOMIC DNA]</scope>
</reference>
<dbReference type="Proteomes" id="UP000034646">
    <property type="component" value="Unassembled WGS sequence"/>
</dbReference>
<proteinExistence type="predicted"/>